<keyword evidence="7" id="KW-0812">Transmembrane</keyword>
<dbReference type="Proteomes" id="UP000240542">
    <property type="component" value="Unassembled WGS sequence"/>
</dbReference>
<accession>A0A2P8DR04</accession>
<feature type="signal peptide" evidence="8">
    <location>
        <begin position="1"/>
        <end position="23"/>
    </location>
</feature>
<dbReference type="PANTHER" id="PTHR43806:SF11">
    <property type="entry name" value="CEREVISIN-RELATED"/>
    <property type="match status" value="1"/>
</dbReference>
<evidence type="ECO:0000259" key="9">
    <source>
        <dbReference type="Pfam" id="PF00082"/>
    </source>
</evidence>
<feature type="transmembrane region" description="Helical" evidence="7">
    <location>
        <begin position="316"/>
        <end position="337"/>
    </location>
</feature>
<dbReference type="RefSeq" id="WP_170134161.1">
    <property type="nucleotide sequence ID" value="NZ_PYGA01000003.1"/>
</dbReference>
<organism evidence="10 11">
    <name type="scientific">Murinocardiopsis flavida</name>
    <dbReference type="NCBI Taxonomy" id="645275"/>
    <lineage>
        <taxon>Bacteria</taxon>
        <taxon>Bacillati</taxon>
        <taxon>Actinomycetota</taxon>
        <taxon>Actinomycetes</taxon>
        <taxon>Streptosporangiales</taxon>
        <taxon>Nocardiopsidaceae</taxon>
        <taxon>Murinocardiopsis</taxon>
    </lineage>
</organism>
<dbReference type="PROSITE" id="PS00136">
    <property type="entry name" value="SUBTILASE_ASP"/>
    <property type="match status" value="1"/>
</dbReference>
<evidence type="ECO:0000256" key="5">
    <source>
        <dbReference type="PROSITE-ProRule" id="PRU01240"/>
    </source>
</evidence>
<dbReference type="PANTHER" id="PTHR43806">
    <property type="entry name" value="PEPTIDASE S8"/>
    <property type="match status" value="1"/>
</dbReference>
<dbReference type="EMBL" id="PYGA01000003">
    <property type="protein sequence ID" value="PSK99651.1"/>
    <property type="molecule type" value="Genomic_DNA"/>
</dbReference>
<dbReference type="Pfam" id="PF00082">
    <property type="entry name" value="Peptidase_S8"/>
    <property type="match status" value="1"/>
</dbReference>
<dbReference type="PRINTS" id="PR00723">
    <property type="entry name" value="SUBTILISIN"/>
</dbReference>
<feature type="region of interest" description="Disordered" evidence="6">
    <location>
        <begin position="62"/>
        <end position="96"/>
    </location>
</feature>
<evidence type="ECO:0000256" key="8">
    <source>
        <dbReference type="SAM" id="SignalP"/>
    </source>
</evidence>
<evidence type="ECO:0000256" key="4">
    <source>
        <dbReference type="ARBA" id="ARBA00022825"/>
    </source>
</evidence>
<keyword evidence="2" id="KW-0645">Protease</keyword>
<keyword evidence="4" id="KW-0720">Serine protease</keyword>
<evidence type="ECO:0000256" key="7">
    <source>
        <dbReference type="SAM" id="Phobius"/>
    </source>
</evidence>
<keyword evidence="11" id="KW-1185">Reference proteome</keyword>
<dbReference type="InterPro" id="IPR050131">
    <property type="entry name" value="Peptidase_S8_subtilisin-like"/>
</dbReference>
<feature type="chain" id="PRO_5015147052" evidence="8">
    <location>
        <begin position="24"/>
        <end position="377"/>
    </location>
</feature>
<proteinExistence type="inferred from homology"/>
<dbReference type="InterPro" id="IPR000209">
    <property type="entry name" value="Peptidase_S8/S53_dom"/>
</dbReference>
<keyword evidence="7" id="KW-0472">Membrane</keyword>
<comment type="caution">
    <text evidence="10">The sequence shown here is derived from an EMBL/GenBank/DDBJ whole genome shotgun (WGS) entry which is preliminary data.</text>
</comment>
<keyword evidence="3" id="KW-0378">Hydrolase</keyword>
<dbReference type="InterPro" id="IPR015500">
    <property type="entry name" value="Peptidase_S8_subtilisin-rel"/>
</dbReference>
<comment type="similarity">
    <text evidence="1 5">Belongs to the peptidase S8 family.</text>
</comment>
<dbReference type="InterPro" id="IPR023827">
    <property type="entry name" value="Peptidase_S8_Asp-AS"/>
</dbReference>
<dbReference type="InterPro" id="IPR036852">
    <property type="entry name" value="Peptidase_S8/S53_dom_sf"/>
</dbReference>
<evidence type="ECO:0000256" key="3">
    <source>
        <dbReference type="ARBA" id="ARBA00022801"/>
    </source>
</evidence>
<sequence>MRARRAAIAAATAVLLSAHPAAADTGGGLRMDQWGLDTVGAAEAWRQSEGSGVTVAVLDTGVRDDHPDLTDAVTHGDDTTGQDRDPGDPEYGDRGTRTAGLVAARGHGREHTGGVMGVAPDARILSVRVAADADDPKAGGVAEDAQARGVRSAVADGAQVIALTAGPVPKGARAGLSEAVGYARRNGVVVVQAAGPGAPKGALSVRSAAQGAAAGGGGLSAPGEQVETTKAGGGYGTASGNGAAAAFAAGTAALIRSAHPQLRPSQVAEAITKGADNGMLSAPGALDAAGATAKDVPAFDPDLADETEDSAILPAWAFWLAGGVLAVILATVGVFLLRRTTSNPYDLPPRADGSDGPEQRDPPRRRGRGRRRAASRR</sequence>
<dbReference type="GO" id="GO:0004252">
    <property type="term" value="F:serine-type endopeptidase activity"/>
    <property type="evidence" value="ECO:0007669"/>
    <property type="project" value="InterPro"/>
</dbReference>
<dbReference type="Gene3D" id="3.40.50.200">
    <property type="entry name" value="Peptidase S8/S53 domain"/>
    <property type="match status" value="1"/>
</dbReference>
<dbReference type="AlphaFoldDB" id="A0A2P8DR04"/>
<reference evidence="10 11" key="1">
    <citation type="submission" date="2018-03" db="EMBL/GenBank/DDBJ databases">
        <title>Genomic Encyclopedia of Archaeal and Bacterial Type Strains, Phase II (KMG-II): from individual species to whole genera.</title>
        <authorList>
            <person name="Goeker M."/>
        </authorList>
    </citation>
    <scope>NUCLEOTIDE SEQUENCE [LARGE SCALE GENOMIC DNA]</scope>
    <source>
        <strain evidence="10 11">DSM 45312</strain>
    </source>
</reference>
<gene>
    <name evidence="10" type="ORF">CLV63_103377</name>
</gene>
<keyword evidence="8" id="KW-0732">Signal</keyword>
<feature type="compositionally biased region" description="Basic residues" evidence="6">
    <location>
        <begin position="365"/>
        <end position="377"/>
    </location>
</feature>
<dbReference type="PROSITE" id="PS51892">
    <property type="entry name" value="SUBTILASE"/>
    <property type="match status" value="1"/>
</dbReference>
<evidence type="ECO:0000313" key="10">
    <source>
        <dbReference type="EMBL" id="PSK99651.1"/>
    </source>
</evidence>
<comment type="caution">
    <text evidence="5">Lacks conserved residue(s) required for the propagation of feature annotation.</text>
</comment>
<feature type="region of interest" description="Disordered" evidence="6">
    <location>
        <begin position="343"/>
        <end position="377"/>
    </location>
</feature>
<protein>
    <submittedName>
        <fullName evidence="10">Subtilase family protein</fullName>
    </submittedName>
</protein>
<evidence type="ECO:0000256" key="1">
    <source>
        <dbReference type="ARBA" id="ARBA00011073"/>
    </source>
</evidence>
<keyword evidence="7" id="KW-1133">Transmembrane helix</keyword>
<evidence type="ECO:0000313" key="11">
    <source>
        <dbReference type="Proteomes" id="UP000240542"/>
    </source>
</evidence>
<dbReference type="GO" id="GO:0006508">
    <property type="term" value="P:proteolysis"/>
    <property type="evidence" value="ECO:0007669"/>
    <property type="project" value="UniProtKB-KW"/>
</dbReference>
<evidence type="ECO:0000256" key="2">
    <source>
        <dbReference type="ARBA" id="ARBA00022670"/>
    </source>
</evidence>
<feature type="domain" description="Peptidase S8/S53" evidence="9">
    <location>
        <begin position="50"/>
        <end position="278"/>
    </location>
</feature>
<name>A0A2P8DR04_9ACTN</name>
<evidence type="ECO:0000256" key="6">
    <source>
        <dbReference type="SAM" id="MobiDB-lite"/>
    </source>
</evidence>
<dbReference type="SUPFAM" id="SSF52743">
    <property type="entry name" value="Subtilisin-like"/>
    <property type="match status" value="1"/>
</dbReference>